<organism evidence="1 2">
    <name type="scientific">Paenibacillus phytorum</name>
    <dbReference type="NCBI Taxonomy" id="2654977"/>
    <lineage>
        <taxon>Bacteria</taxon>
        <taxon>Bacillati</taxon>
        <taxon>Bacillota</taxon>
        <taxon>Bacilli</taxon>
        <taxon>Bacillales</taxon>
        <taxon>Paenibacillaceae</taxon>
        <taxon>Paenibacillus</taxon>
    </lineage>
</organism>
<dbReference type="Proteomes" id="UP000616779">
    <property type="component" value="Unassembled WGS sequence"/>
</dbReference>
<reference evidence="1 2" key="1">
    <citation type="submission" date="2019-10" db="EMBL/GenBank/DDBJ databases">
        <title>Description of Paenibacillus terrestris sp. nov.</title>
        <authorList>
            <person name="Carlier A."/>
            <person name="Qi S."/>
        </authorList>
    </citation>
    <scope>NUCLEOTIDE SEQUENCE [LARGE SCALE GENOMIC DNA]</scope>
    <source>
        <strain evidence="1 2">LMG 31458</strain>
    </source>
</reference>
<comment type="caution">
    <text evidence="1">The sequence shown here is derived from an EMBL/GenBank/DDBJ whole genome shotgun (WGS) entry which is preliminary data.</text>
</comment>
<keyword evidence="2" id="KW-1185">Reference proteome</keyword>
<protein>
    <submittedName>
        <fullName evidence="1">Uncharacterized protein</fullName>
    </submittedName>
</protein>
<gene>
    <name evidence="1" type="ORF">GC098_16435</name>
</gene>
<accession>A0ABX1XX78</accession>
<name>A0ABX1XX78_9BACL</name>
<proteinExistence type="predicted"/>
<evidence type="ECO:0000313" key="1">
    <source>
        <dbReference type="EMBL" id="NOU72989.1"/>
    </source>
</evidence>
<sequence length="62" mass="7394">MASEKVLVIKKNLLYWYNELDNILEINSPNFPKYVLSKIKLFGEFEIDYIDERKVKLISKAK</sequence>
<dbReference type="RefSeq" id="WP_171644265.1">
    <property type="nucleotide sequence ID" value="NZ_WHOA01000109.1"/>
</dbReference>
<evidence type="ECO:0000313" key="2">
    <source>
        <dbReference type="Proteomes" id="UP000616779"/>
    </source>
</evidence>
<dbReference type="EMBL" id="WHOA01000109">
    <property type="protein sequence ID" value="NOU72989.1"/>
    <property type="molecule type" value="Genomic_DNA"/>
</dbReference>